<dbReference type="HOGENOM" id="CLU_977374_0_0_1"/>
<dbReference type="AlphaFoldDB" id="G0MYA0"/>
<protein>
    <recommendedName>
        <fullName evidence="3">RecF/RecN/SMC N-terminal domain-containing protein</fullName>
    </recommendedName>
</protein>
<dbReference type="InParanoid" id="G0MYA0"/>
<keyword evidence="2" id="KW-1185">Reference proteome</keyword>
<dbReference type="Proteomes" id="UP000008068">
    <property type="component" value="Unassembled WGS sequence"/>
</dbReference>
<proteinExistence type="predicted"/>
<evidence type="ECO:0000313" key="2">
    <source>
        <dbReference type="Proteomes" id="UP000008068"/>
    </source>
</evidence>
<evidence type="ECO:0000313" key="1">
    <source>
        <dbReference type="EMBL" id="EGT47560.1"/>
    </source>
</evidence>
<organism evidence="2">
    <name type="scientific">Caenorhabditis brenneri</name>
    <name type="common">Nematode worm</name>
    <dbReference type="NCBI Taxonomy" id="135651"/>
    <lineage>
        <taxon>Eukaryota</taxon>
        <taxon>Metazoa</taxon>
        <taxon>Ecdysozoa</taxon>
        <taxon>Nematoda</taxon>
        <taxon>Chromadorea</taxon>
        <taxon>Rhabditida</taxon>
        <taxon>Rhabditina</taxon>
        <taxon>Rhabditomorpha</taxon>
        <taxon>Rhabditoidea</taxon>
        <taxon>Rhabditidae</taxon>
        <taxon>Peloderinae</taxon>
        <taxon>Caenorhabditis</taxon>
    </lineage>
</organism>
<reference evidence="2" key="1">
    <citation type="submission" date="2011-07" db="EMBL/GenBank/DDBJ databases">
        <authorList>
            <consortium name="Caenorhabditis brenneri Sequencing and Analysis Consortium"/>
            <person name="Wilson R.K."/>
        </authorList>
    </citation>
    <scope>NUCLEOTIDE SEQUENCE [LARGE SCALE GENOMIC DNA]</scope>
    <source>
        <strain evidence="2">PB2801</strain>
    </source>
</reference>
<dbReference type="InterPro" id="IPR027417">
    <property type="entry name" value="P-loop_NTPase"/>
</dbReference>
<evidence type="ECO:0008006" key="3">
    <source>
        <dbReference type="Google" id="ProtNLM"/>
    </source>
</evidence>
<sequence>MAQQLRADSILMIQVDHYKELPRKVYNVATPAFQFKGDDKSGKLLVEAIGFVLLRDEGDLHCKDITAELGLADGTRRAFRKKTTVRGGDEFYSDGRRCTKEEYAAQLKELHIEEKWCARKDWTTLAQDRATVLAEKFNGLRRDDGVLPIIYEFFGTSESEKDQRMLDDISKAFDFAFQVFYGAGSGAYLEPVNKKVPLKGLKVELFNETGNRINSMRAVGPSVARAASFALLFAINCYTKSPILVVDDLSSTDITHEMLKKLSEKAEMQIIGTGLPIAGVQSVDI</sequence>
<dbReference type="Gene3D" id="3.40.50.300">
    <property type="entry name" value="P-loop containing nucleotide triphosphate hydrolases"/>
    <property type="match status" value="1"/>
</dbReference>
<accession>G0MYA0</accession>
<gene>
    <name evidence="1" type="ORF">CAEBREN_24089</name>
</gene>
<dbReference type="EMBL" id="GL379820">
    <property type="protein sequence ID" value="EGT47560.1"/>
    <property type="molecule type" value="Genomic_DNA"/>
</dbReference>
<name>G0MYA0_CAEBE</name>